<evidence type="ECO:0000313" key="1">
    <source>
        <dbReference type="EMBL" id="KAI3375567.1"/>
    </source>
</evidence>
<gene>
    <name evidence="1" type="ORF">L3Q82_003897</name>
</gene>
<sequence>MMSHSDIFTYHLVAMEIIGVFGSIICCCNLSRDHVDMLLVGLCLWSLTWYGEMFFHILTCVERYLAVIHPITYLSLRRRERDQSQKHQHRLVSISRDSGWNVLIPAIKHAFVNGLNEGIKDQLAPHDSPVEFEDLVDLSPGEGGGAPPGRQEDLRTTALQDLQFLPTAAVDRAPPTDREEPMQLGRTKVASREAPQGTPVFTAASQVIVWAAVPVKTGLTRREEHLGEPQPDHERSSKNFDPCDT</sequence>
<organism evidence="1 2">
    <name type="scientific">Scortum barcoo</name>
    <name type="common">barcoo grunter</name>
    <dbReference type="NCBI Taxonomy" id="214431"/>
    <lineage>
        <taxon>Eukaryota</taxon>
        <taxon>Metazoa</taxon>
        <taxon>Chordata</taxon>
        <taxon>Craniata</taxon>
        <taxon>Vertebrata</taxon>
        <taxon>Euteleostomi</taxon>
        <taxon>Actinopterygii</taxon>
        <taxon>Neopterygii</taxon>
        <taxon>Teleostei</taxon>
        <taxon>Neoteleostei</taxon>
        <taxon>Acanthomorphata</taxon>
        <taxon>Eupercaria</taxon>
        <taxon>Centrarchiformes</taxon>
        <taxon>Terapontoidei</taxon>
        <taxon>Terapontidae</taxon>
        <taxon>Scortum</taxon>
    </lineage>
</organism>
<reference evidence="1" key="1">
    <citation type="submission" date="2022-04" db="EMBL/GenBank/DDBJ databases">
        <title>Jade perch genome.</title>
        <authorList>
            <person name="Chao B."/>
        </authorList>
    </citation>
    <scope>NUCLEOTIDE SEQUENCE</scope>
    <source>
        <strain evidence="1">CB-2022</strain>
    </source>
</reference>
<accession>A0ACB8X5I0</accession>
<proteinExistence type="predicted"/>
<dbReference type="Proteomes" id="UP000831701">
    <property type="component" value="Chromosome 2"/>
</dbReference>
<dbReference type="EMBL" id="CM041532">
    <property type="protein sequence ID" value="KAI3375567.1"/>
    <property type="molecule type" value="Genomic_DNA"/>
</dbReference>
<name>A0ACB8X5I0_9TELE</name>
<evidence type="ECO:0000313" key="2">
    <source>
        <dbReference type="Proteomes" id="UP000831701"/>
    </source>
</evidence>
<keyword evidence="2" id="KW-1185">Reference proteome</keyword>
<comment type="caution">
    <text evidence="1">The sequence shown here is derived from an EMBL/GenBank/DDBJ whole genome shotgun (WGS) entry which is preliminary data.</text>
</comment>
<protein>
    <submittedName>
        <fullName evidence="1">Uncharacterized protein</fullName>
    </submittedName>
</protein>